<name>A0ABP8R361_9SPHI</name>
<evidence type="ECO:0000313" key="1">
    <source>
        <dbReference type="EMBL" id="GAA4516697.1"/>
    </source>
</evidence>
<accession>A0ABP8R361</accession>
<protein>
    <submittedName>
        <fullName evidence="1">Uncharacterized protein</fullName>
    </submittedName>
</protein>
<reference evidence="2" key="1">
    <citation type="journal article" date="2019" name="Int. J. Syst. Evol. Microbiol.">
        <title>The Global Catalogue of Microorganisms (GCM) 10K type strain sequencing project: providing services to taxonomists for standard genome sequencing and annotation.</title>
        <authorList>
            <consortium name="The Broad Institute Genomics Platform"/>
            <consortium name="The Broad Institute Genome Sequencing Center for Infectious Disease"/>
            <person name="Wu L."/>
            <person name="Ma J."/>
        </authorList>
    </citation>
    <scope>NUCLEOTIDE SEQUENCE [LARGE SCALE GENOMIC DNA]</scope>
    <source>
        <strain evidence="2">JCM 17858</strain>
    </source>
</reference>
<dbReference type="EMBL" id="BAABGR010000015">
    <property type="protein sequence ID" value="GAA4516697.1"/>
    <property type="molecule type" value="Genomic_DNA"/>
</dbReference>
<gene>
    <name evidence="1" type="ORF">GCM10023173_16440</name>
</gene>
<keyword evidence="2" id="KW-1185">Reference proteome</keyword>
<comment type="caution">
    <text evidence="1">The sequence shown here is derived from an EMBL/GenBank/DDBJ whole genome shotgun (WGS) entry which is preliminary data.</text>
</comment>
<evidence type="ECO:0000313" key="2">
    <source>
        <dbReference type="Proteomes" id="UP001500394"/>
    </source>
</evidence>
<proteinExistence type="predicted"/>
<dbReference type="Proteomes" id="UP001500394">
    <property type="component" value="Unassembled WGS sequence"/>
</dbReference>
<sequence>MTIGSNCSKSVSKANKTVNILGVYKPEEGISFISNNKVAGLKSSLRKNSILFTEILYK</sequence>
<organism evidence="1 2">
    <name type="scientific">Sphingobacterium thermophilum</name>
    <dbReference type="NCBI Taxonomy" id="768534"/>
    <lineage>
        <taxon>Bacteria</taxon>
        <taxon>Pseudomonadati</taxon>
        <taxon>Bacteroidota</taxon>
        <taxon>Sphingobacteriia</taxon>
        <taxon>Sphingobacteriales</taxon>
        <taxon>Sphingobacteriaceae</taxon>
        <taxon>Sphingobacterium</taxon>
    </lineage>
</organism>